<dbReference type="AlphaFoldDB" id="A0AB33A499"/>
<dbReference type="InterPro" id="IPR048395">
    <property type="entry name" value="Glyco_hydro_31_C"/>
</dbReference>
<dbReference type="Pfam" id="PF13802">
    <property type="entry name" value="Gal_mutarotas_2"/>
    <property type="match status" value="1"/>
</dbReference>
<feature type="chain" id="PRO_5044278875" evidence="3">
    <location>
        <begin position="25"/>
        <end position="807"/>
    </location>
</feature>
<keyword evidence="2" id="KW-0326">Glycosidase</keyword>
<keyword evidence="3" id="KW-0732">Signal</keyword>
<dbReference type="KEGG" id="amg:AMEC673_18910"/>
<dbReference type="GO" id="GO:0005975">
    <property type="term" value="P:carbohydrate metabolic process"/>
    <property type="evidence" value="ECO:0007669"/>
    <property type="project" value="InterPro"/>
</dbReference>
<feature type="domain" description="Glycoside hydrolase family 31 N-terminal" evidence="5">
    <location>
        <begin position="45"/>
        <end position="214"/>
    </location>
</feature>
<dbReference type="InterPro" id="IPR013780">
    <property type="entry name" value="Glyco_hydro_b"/>
</dbReference>
<accession>A0AB33A499</accession>
<dbReference type="Proteomes" id="UP000006296">
    <property type="component" value="Chromosome"/>
</dbReference>
<evidence type="ECO:0000259" key="6">
    <source>
        <dbReference type="Pfam" id="PF17137"/>
    </source>
</evidence>
<dbReference type="SUPFAM" id="SSF51011">
    <property type="entry name" value="Glycosyl hydrolase domain"/>
    <property type="match status" value="1"/>
</dbReference>
<feature type="signal peptide" evidence="3">
    <location>
        <begin position="1"/>
        <end position="24"/>
    </location>
</feature>
<dbReference type="Pfam" id="PF21365">
    <property type="entry name" value="Glyco_hydro_31_3rd"/>
    <property type="match status" value="1"/>
</dbReference>
<keyword evidence="2 8" id="KW-0378">Hydrolase</keyword>
<dbReference type="InterPro" id="IPR051816">
    <property type="entry name" value="Glycosyl_Hydrolase_31"/>
</dbReference>
<dbReference type="EMBL" id="CP003844">
    <property type="protein sequence ID" value="AFT76458.1"/>
    <property type="molecule type" value="Genomic_DNA"/>
</dbReference>
<evidence type="ECO:0000259" key="7">
    <source>
        <dbReference type="Pfam" id="PF21365"/>
    </source>
</evidence>
<dbReference type="InterPro" id="IPR025887">
    <property type="entry name" value="Glyco_hydro_31_N_dom"/>
</dbReference>
<dbReference type="GO" id="GO:0004553">
    <property type="term" value="F:hydrolase activity, hydrolyzing O-glycosyl compounds"/>
    <property type="evidence" value="ECO:0007669"/>
    <property type="project" value="InterPro"/>
</dbReference>
<feature type="domain" description="Glycosyl hydrolase family 31 C-terminal" evidence="7">
    <location>
        <begin position="589"/>
        <end position="672"/>
    </location>
</feature>
<gene>
    <name evidence="8" type="ordered locus">AMEC673_18910</name>
</gene>
<evidence type="ECO:0000256" key="3">
    <source>
        <dbReference type="SAM" id="SignalP"/>
    </source>
</evidence>
<dbReference type="Gene3D" id="2.60.40.1760">
    <property type="entry name" value="glycosyl hydrolase (family 31)"/>
    <property type="match status" value="1"/>
</dbReference>
<dbReference type="InterPro" id="IPR017853">
    <property type="entry name" value="GH"/>
</dbReference>
<proteinExistence type="inferred from homology"/>
<organism evidence="8 9">
    <name type="scientific">Alteromonas macleodii (strain English Channel 673)</name>
    <dbReference type="NCBI Taxonomy" id="1004788"/>
    <lineage>
        <taxon>Bacteria</taxon>
        <taxon>Pseudomonadati</taxon>
        <taxon>Pseudomonadota</taxon>
        <taxon>Gammaproteobacteria</taxon>
        <taxon>Alteromonadales</taxon>
        <taxon>Alteromonadaceae</taxon>
        <taxon>Alteromonas/Salinimonas group</taxon>
        <taxon>Alteromonas</taxon>
    </lineage>
</organism>
<evidence type="ECO:0000256" key="1">
    <source>
        <dbReference type="ARBA" id="ARBA00007806"/>
    </source>
</evidence>
<feature type="domain" description="DUF5110" evidence="6">
    <location>
        <begin position="692"/>
        <end position="764"/>
    </location>
</feature>
<feature type="domain" description="Glycoside hydrolase family 31 TIM barrel" evidence="4">
    <location>
        <begin position="257"/>
        <end position="581"/>
    </location>
</feature>
<dbReference type="RefSeq" id="WP_014977770.1">
    <property type="nucleotide sequence ID" value="NC_018678.1"/>
</dbReference>
<evidence type="ECO:0000259" key="5">
    <source>
        <dbReference type="Pfam" id="PF13802"/>
    </source>
</evidence>
<evidence type="ECO:0000256" key="2">
    <source>
        <dbReference type="RuleBase" id="RU361185"/>
    </source>
</evidence>
<sequence length="807" mass="89853">MIDRQLRVSLACAGFALFSANTLAEVQTATLENATLTIDTDTNDFKIKALRNNSFQVTYLTDGKGAPYANLPSMALSEEATSAVTKNIAGDVELEETATTLTLKFNNISAHVDKLTHVISYSVNGKIVVKEQDGLNISDNGVSLSFTLDKNEKLYGGGQRVLGMDRRGHSMPLYNKAHYGYTTSSNQMYFGLSAVMSSKNYSVLFDNTASGELDIGKTNSDELLFKAQGGRASYIMVLGENLKDTVTNTVAVTGKQPLPPRWLLGNFASRFGYKSQNEVMDVIDAFNTQDIPVDAVVLDLYWFGKDIKGHMGNLSWDTVAFPEPEKMISELRAQDVKTVLITEPFILTTSKQWESAVANNALAQNDDGAPYTFDFYFGNTGLVDVFSEAGQDWFWQYYEKLAAQGVAGWWGDLGEPEVHPDDIQHMWQSTKVSGAEVHNAYGHQWAKTVYNNLTELQPDTRPFVLMRSGFLGSQRYGMVPWTGDVSRSWGGLKPQVELALQMSVFGMAYTHSDLGGFAGGETFDPELYTRWLQFGTFSPVFRPHAQDNIAPEPIFHADPVKSIARKFIQLRYDMLPYNYSLAFENALYGTPLMRPLAMTYGESDWFENADSYLWGEGLLVSPVTSANQAEWPTLLPEGVWIDFFSDTKYQGGQTVNYPLSQDNFPVWVKAGSFMPMADGLSRTEQFDARKIEMHYWHDNSVNSSSYTYYEDDGKNPASVKKGLYTKLQLSASLDEKAALTLTLDSEGSYIGMPKQRDITYVVHGLSEKPQSVSLDGRSVPVMWDEKGKTLSLAISCDYQQSVKVVIM</sequence>
<dbReference type="Gene3D" id="3.20.20.80">
    <property type="entry name" value="Glycosidases"/>
    <property type="match status" value="1"/>
</dbReference>
<protein>
    <submittedName>
        <fullName evidence="8">Glycosyl hydrolase family protein</fullName>
    </submittedName>
</protein>
<dbReference type="Pfam" id="PF17137">
    <property type="entry name" value="DUF5110"/>
    <property type="match status" value="1"/>
</dbReference>
<dbReference type="SUPFAM" id="SSF74650">
    <property type="entry name" value="Galactose mutarotase-like"/>
    <property type="match status" value="1"/>
</dbReference>
<dbReference type="CDD" id="cd14752">
    <property type="entry name" value="GH31_N"/>
    <property type="match status" value="1"/>
</dbReference>
<evidence type="ECO:0000313" key="9">
    <source>
        <dbReference type="Proteomes" id="UP000006296"/>
    </source>
</evidence>
<dbReference type="GO" id="GO:0030246">
    <property type="term" value="F:carbohydrate binding"/>
    <property type="evidence" value="ECO:0007669"/>
    <property type="project" value="InterPro"/>
</dbReference>
<dbReference type="Gene3D" id="2.60.40.1180">
    <property type="entry name" value="Golgi alpha-mannosidase II"/>
    <property type="match status" value="2"/>
</dbReference>
<dbReference type="PANTHER" id="PTHR43863">
    <property type="entry name" value="HYDROLASE, PUTATIVE (AFU_ORTHOLOGUE AFUA_1G03140)-RELATED"/>
    <property type="match status" value="1"/>
</dbReference>
<reference evidence="9" key="1">
    <citation type="journal article" date="2012" name="Sci. Rep.">
        <title>Genomes of surface isolates of Alteromonas macleodii: the life of a widespread marine opportunistic copiotroph.</title>
        <authorList>
            <person name="Lopez-Perez M."/>
            <person name="Gonzaga A."/>
            <person name="Martin-Cuadrado A.B."/>
            <person name="Onyshchenko O."/>
            <person name="Ghavidel A."/>
            <person name="Ghai R."/>
            <person name="Rodriguez-Valera F."/>
        </authorList>
    </citation>
    <scope>NUCLEOTIDE SEQUENCE [LARGE SCALE GENOMIC DNA]</scope>
    <source>
        <strain evidence="9">English Channel 673</strain>
    </source>
</reference>
<dbReference type="InterPro" id="IPR011013">
    <property type="entry name" value="Gal_mutarotase_sf_dom"/>
</dbReference>
<dbReference type="PANTHER" id="PTHR43863:SF2">
    <property type="entry name" value="MALTASE-GLUCOAMYLASE"/>
    <property type="match status" value="1"/>
</dbReference>
<evidence type="ECO:0000313" key="8">
    <source>
        <dbReference type="EMBL" id="AFT76458.1"/>
    </source>
</evidence>
<dbReference type="InterPro" id="IPR033403">
    <property type="entry name" value="DUF5110"/>
</dbReference>
<dbReference type="InterPro" id="IPR000322">
    <property type="entry name" value="Glyco_hydro_31_TIM"/>
</dbReference>
<dbReference type="SUPFAM" id="SSF51445">
    <property type="entry name" value="(Trans)glycosidases"/>
    <property type="match status" value="1"/>
</dbReference>
<evidence type="ECO:0000259" key="4">
    <source>
        <dbReference type="Pfam" id="PF01055"/>
    </source>
</evidence>
<name>A0AB33A499_ALTME</name>
<comment type="similarity">
    <text evidence="1 2">Belongs to the glycosyl hydrolase 31 family.</text>
</comment>
<dbReference type="Pfam" id="PF01055">
    <property type="entry name" value="Glyco_hydro_31_2nd"/>
    <property type="match status" value="1"/>
</dbReference>